<sequence length="333" mass="36026">MSQKPEEHFTQSESNLAQHERITQTAVLVLDGSNTLSLAAAVDPMRAANRQAGHTLFDWDFVTPGAVDVRLTSGLRVPANPLHRTAPVDLLLVVAGFDLEAQATPALCAGIRRLAARAGTVAGIDGGPWIMARAGILRRHRATTHWEDLETFAQTFPETETVNARFVESGDRLTSGGAAPAIDMMLRLIGRRHGTALAEKIAGSFIYDIGALPPGPQHRRGGVHDMSGVAARAQALMEAHLEDPLTLQEIARRLGMSLRALQLHFRKGPGVSPRAHYLALRLAEAERLVCRTRRPLHDVALATGFNSQSSFARAYTARFGLSARRHRACSGVA</sequence>
<evidence type="ECO:0000313" key="5">
    <source>
        <dbReference type="EMBL" id="QJF53191.1"/>
    </source>
</evidence>
<dbReference type="SMART" id="SM00342">
    <property type="entry name" value="HTH_ARAC"/>
    <property type="match status" value="1"/>
</dbReference>
<dbReference type="PROSITE" id="PS00041">
    <property type="entry name" value="HTH_ARAC_FAMILY_1"/>
    <property type="match status" value="1"/>
</dbReference>
<dbReference type="Pfam" id="PF01965">
    <property type="entry name" value="DJ-1_PfpI"/>
    <property type="match status" value="1"/>
</dbReference>
<gene>
    <name evidence="5" type="ORF">G3256_10615</name>
</gene>
<keyword evidence="3" id="KW-0804">Transcription</keyword>
<dbReference type="SUPFAM" id="SSF52317">
    <property type="entry name" value="Class I glutamine amidotransferase-like"/>
    <property type="match status" value="1"/>
</dbReference>
<dbReference type="Proteomes" id="UP000503308">
    <property type="component" value="Chromosome"/>
</dbReference>
<keyword evidence="1" id="KW-0805">Transcription regulation</keyword>
<dbReference type="PANTHER" id="PTHR43130:SF3">
    <property type="entry name" value="HTH-TYPE TRANSCRIPTIONAL REGULATOR RV1931C"/>
    <property type="match status" value="1"/>
</dbReference>
<dbReference type="KEGG" id="rpon:G3256_10615"/>
<protein>
    <submittedName>
        <fullName evidence="5">Helix-turn-helix domain-containing protein</fullName>
    </submittedName>
</protein>
<dbReference type="SUPFAM" id="SSF46689">
    <property type="entry name" value="Homeodomain-like"/>
    <property type="match status" value="2"/>
</dbReference>
<dbReference type="InterPro" id="IPR009057">
    <property type="entry name" value="Homeodomain-like_sf"/>
</dbReference>
<dbReference type="PANTHER" id="PTHR43130">
    <property type="entry name" value="ARAC-FAMILY TRANSCRIPTIONAL REGULATOR"/>
    <property type="match status" value="1"/>
</dbReference>
<dbReference type="Gene3D" id="1.10.10.60">
    <property type="entry name" value="Homeodomain-like"/>
    <property type="match status" value="1"/>
</dbReference>
<reference evidence="5 6" key="1">
    <citation type="submission" date="2020-02" db="EMBL/GenBank/DDBJ databases">
        <title>Genome sequence of Roseobacter ponti.</title>
        <authorList>
            <person name="Hollensteiner J."/>
            <person name="Schneider D."/>
            <person name="Poehlein A."/>
            <person name="Daniel R."/>
        </authorList>
    </citation>
    <scope>NUCLEOTIDE SEQUENCE [LARGE SCALE GENOMIC DNA]</scope>
    <source>
        <strain evidence="5 6">DSM 106830</strain>
    </source>
</reference>
<evidence type="ECO:0000256" key="2">
    <source>
        <dbReference type="ARBA" id="ARBA00023125"/>
    </source>
</evidence>
<proteinExistence type="predicted"/>
<dbReference type="EMBL" id="CP048788">
    <property type="protein sequence ID" value="QJF53191.1"/>
    <property type="molecule type" value="Genomic_DNA"/>
</dbReference>
<dbReference type="GO" id="GO:0043565">
    <property type="term" value="F:sequence-specific DNA binding"/>
    <property type="evidence" value="ECO:0007669"/>
    <property type="project" value="InterPro"/>
</dbReference>
<dbReference type="InterPro" id="IPR018062">
    <property type="entry name" value="HTH_AraC-typ_CS"/>
</dbReference>
<evidence type="ECO:0000313" key="6">
    <source>
        <dbReference type="Proteomes" id="UP000503308"/>
    </source>
</evidence>
<dbReference type="Gene3D" id="3.40.50.880">
    <property type="match status" value="1"/>
</dbReference>
<evidence type="ECO:0000256" key="1">
    <source>
        <dbReference type="ARBA" id="ARBA00023015"/>
    </source>
</evidence>
<name>A0A858T0A9_9RHOB</name>
<dbReference type="Pfam" id="PF12833">
    <property type="entry name" value="HTH_18"/>
    <property type="match status" value="1"/>
</dbReference>
<feature type="domain" description="HTH araC/xylS-type" evidence="4">
    <location>
        <begin position="231"/>
        <end position="329"/>
    </location>
</feature>
<keyword evidence="6" id="KW-1185">Reference proteome</keyword>
<dbReference type="InterPro" id="IPR002818">
    <property type="entry name" value="DJ-1/PfpI"/>
</dbReference>
<dbReference type="AlphaFoldDB" id="A0A858T0A9"/>
<dbReference type="InterPro" id="IPR018060">
    <property type="entry name" value="HTH_AraC"/>
</dbReference>
<keyword evidence="2" id="KW-0238">DNA-binding</keyword>
<dbReference type="GO" id="GO:0003700">
    <property type="term" value="F:DNA-binding transcription factor activity"/>
    <property type="evidence" value="ECO:0007669"/>
    <property type="project" value="InterPro"/>
</dbReference>
<accession>A0A858T0A9</accession>
<dbReference type="InterPro" id="IPR052158">
    <property type="entry name" value="INH-QAR"/>
</dbReference>
<organism evidence="5 6">
    <name type="scientific">Roseobacter ponti</name>
    <dbReference type="NCBI Taxonomy" id="1891787"/>
    <lineage>
        <taxon>Bacteria</taxon>
        <taxon>Pseudomonadati</taxon>
        <taxon>Pseudomonadota</taxon>
        <taxon>Alphaproteobacteria</taxon>
        <taxon>Rhodobacterales</taxon>
        <taxon>Roseobacteraceae</taxon>
        <taxon>Roseobacter</taxon>
    </lineage>
</organism>
<evidence type="ECO:0000259" key="4">
    <source>
        <dbReference type="PROSITE" id="PS01124"/>
    </source>
</evidence>
<evidence type="ECO:0000256" key="3">
    <source>
        <dbReference type="ARBA" id="ARBA00023163"/>
    </source>
</evidence>
<dbReference type="CDD" id="cd03136">
    <property type="entry name" value="GATase1_AraC_ArgR_like"/>
    <property type="match status" value="1"/>
</dbReference>
<dbReference type="PROSITE" id="PS01124">
    <property type="entry name" value="HTH_ARAC_FAMILY_2"/>
    <property type="match status" value="1"/>
</dbReference>
<dbReference type="InterPro" id="IPR029062">
    <property type="entry name" value="Class_I_gatase-like"/>
</dbReference>